<protein>
    <recommendedName>
        <fullName evidence="2">Phospholipid scramblase</fullName>
    </recommendedName>
</protein>
<keyword evidence="5" id="KW-1185">Reference proteome</keyword>
<evidence type="ECO:0000313" key="4">
    <source>
        <dbReference type="EMBL" id="CAL8124634.1"/>
    </source>
</evidence>
<comment type="cofactor">
    <cofactor evidence="2">
        <name>Ca(2+)</name>
        <dbReference type="ChEBI" id="CHEBI:29108"/>
    </cofactor>
</comment>
<feature type="compositionally biased region" description="Polar residues" evidence="3">
    <location>
        <begin position="1"/>
        <end position="10"/>
    </location>
</feature>
<comment type="caution">
    <text evidence="4">The sequence shown here is derived from an EMBL/GenBank/DDBJ whole genome shotgun (WGS) entry which is preliminary data.</text>
</comment>
<dbReference type="Pfam" id="PF03803">
    <property type="entry name" value="Scramblase"/>
    <property type="match status" value="1"/>
</dbReference>
<name>A0ABP1RF35_9HEXA</name>
<dbReference type="SUPFAM" id="SSF54518">
    <property type="entry name" value="Tubby C-terminal domain-like"/>
    <property type="match status" value="1"/>
</dbReference>
<feature type="compositionally biased region" description="Low complexity" evidence="3">
    <location>
        <begin position="19"/>
        <end position="31"/>
    </location>
</feature>
<dbReference type="PANTHER" id="PTHR23248">
    <property type="entry name" value="PHOSPHOLIPID SCRAMBLASE-RELATED"/>
    <property type="match status" value="1"/>
</dbReference>
<dbReference type="PANTHER" id="PTHR23248:SF9">
    <property type="entry name" value="PHOSPHOLIPID SCRAMBLASE"/>
    <property type="match status" value="1"/>
</dbReference>
<reference evidence="4 5" key="1">
    <citation type="submission" date="2024-08" db="EMBL/GenBank/DDBJ databases">
        <authorList>
            <person name="Cucini C."/>
            <person name="Frati F."/>
        </authorList>
    </citation>
    <scope>NUCLEOTIDE SEQUENCE [LARGE SCALE GENOMIC DNA]</scope>
</reference>
<evidence type="ECO:0000256" key="2">
    <source>
        <dbReference type="RuleBase" id="RU363116"/>
    </source>
</evidence>
<keyword evidence="2" id="KW-0564">Palmitate</keyword>
<comment type="similarity">
    <text evidence="1 2">Belongs to the phospholipid scramblase family.</text>
</comment>
<proteinExistence type="inferred from homology"/>
<keyword evidence="2" id="KW-0106">Calcium</keyword>
<dbReference type="InterPro" id="IPR025659">
    <property type="entry name" value="Tubby-like_C"/>
</dbReference>
<dbReference type="InterPro" id="IPR005552">
    <property type="entry name" value="Scramblase"/>
</dbReference>
<accession>A0ABP1RF35</accession>
<evidence type="ECO:0000256" key="3">
    <source>
        <dbReference type="SAM" id="MobiDB-lite"/>
    </source>
</evidence>
<sequence length="274" mass="30419">MASYSTPSFNTEDEVVLEQSSSQPSQQSQPQHRNPNPSLSPGLEFLIGTRGLIIQQQIEWGEILLGVNFNNRYHIVDDMGRRLFFAAENSDTFSLFCMGSCRPWNILLFDQGGNAVMQGRRTSSCCCSGLCSNEVKVTSTTGLDLGSISQNNSCCTGSWNVHDTQGNNILLIQGPECSVCCPSAATCFEAEFLIKTVQGGNQIGKITKSFSGFMREMFTAADTFCVEYPVDLHVNIKAVLIYGAFMIDFIYYENAQNQNRQRGYGYGHRPGMYY</sequence>
<evidence type="ECO:0000256" key="1">
    <source>
        <dbReference type="ARBA" id="ARBA00005350"/>
    </source>
</evidence>
<organism evidence="4 5">
    <name type="scientific">Orchesella dallaii</name>
    <dbReference type="NCBI Taxonomy" id="48710"/>
    <lineage>
        <taxon>Eukaryota</taxon>
        <taxon>Metazoa</taxon>
        <taxon>Ecdysozoa</taxon>
        <taxon>Arthropoda</taxon>
        <taxon>Hexapoda</taxon>
        <taxon>Collembola</taxon>
        <taxon>Entomobryomorpha</taxon>
        <taxon>Entomobryoidea</taxon>
        <taxon>Orchesellidae</taxon>
        <taxon>Orchesellinae</taxon>
        <taxon>Orchesella</taxon>
    </lineage>
</organism>
<feature type="region of interest" description="Disordered" evidence="3">
    <location>
        <begin position="1"/>
        <end position="40"/>
    </location>
</feature>
<gene>
    <name evidence="4" type="ORF">ODALV1_LOCUS20699</name>
</gene>
<comment type="function">
    <text evidence="2">May mediate accelerated ATP-independent bidirectional transbilayer migration of phospholipids upon binding calcium ions that results in a loss of phospholipid asymmetry in the plasma membrane.</text>
</comment>
<evidence type="ECO:0000313" key="5">
    <source>
        <dbReference type="Proteomes" id="UP001642540"/>
    </source>
</evidence>
<keyword evidence="2" id="KW-0449">Lipoprotein</keyword>
<dbReference type="EMBL" id="CAXLJM020000068">
    <property type="protein sequence ID" value="CAL8124634.1"/>
    <property type="molecule type" value="Genomic_DNA"/>
</dbReference>
<dbReference type="Proteomes" id="UP001642540">
    <property type="component" value="Unassembled WGS sequence"/>
</dbReference>